<dbReference type="Gramene" id="TRITD6Av1G044600.1">
    <property type="protein sequence ID" value="TRITD6Av1G044600.1"/>
    <property type="gene ID" value="TRITD6Av1G044600"/>
</dbReference>
<dbReference type="PANTHER" id="PTHR12161">
    <property type="entry name" value="IST1 FAMILY MEMBER"/>
    <property type="match status" value="1"/>
</dbReference>
<dbReference type="Proteomes" id="UP000324705">
    <property type="component" value="Chromosome 6A"/>
</dbReference>
<feature type="region of interest" description="Disordered" evidence="2">
    <location>
        <begin position="36"/>
        <end position="74"/>
    </location>
</feature>
<feature type="compositionally biased region" description="Basic residues" evidence="2">
    <location>
        <begin position="689"/>
        <end position="698"/>
    </location>
</feature>
<dbReference type="AlphaFoldDB" id="A0A9R1AXQ1"/>
<dbReference type="FunFam" id="1.20.1260.60:FF:000002">
    <property type="entry name" value="Vacuolar protein sorting-associated protein IST1"/>
    <property type="match status" value="1"/>
</dbReference>
<accession>A0A9R1AXQ1</accession>
<feature type="region of interest" description="Disordered" evidence="2">
    <location>
        <begin position="396"/>
        <end position="442"/>
    </location>
</feature>
<protein>
    <recommendedName>
        <fullName evidence="5">IST1-like protein</fullName>
    </recommendedName>
</protein>
<dbReference type="EMBL" id="LT934121">
    <property type="protein sequence ID" value="VAI44080.1"/>
    <property type="molecule type" value="Genomic_DNA"/>
</dbReference>
<name>A0A9R1AXQ1_TRITD</name>
<organism evidence="3 4">
    <name type="scientific">Triticum turgidum subsp. durum</name>
    <name type="common">Durum wheat</name>
    <name type="synonym">Triticum durum</name>
    <dbReference type="NCBI Taxonomy" id="4567"/>
    <lineage>
        <taxon>Eukaryota</taxon>
        <taxon>Viridiplantae</taxon>
        <taxon>Streptophyta</taxon>
        <taxon>Embryophyta</taxon>
        <taxon>Tracheophyta</taxon>
        <taxon>Spermatophyta</taxon>
        <taxon>Magnoliopsida</taxon>
        <taxon>Liliopsida</taxon>
        <taxon>Poales</taxon>
        <taxon>Poaceae</taxon>
        <taxon>BOP clade</taxon>
        <taxon>Pooideae</taxon>
        <taxon>Triticodae</taxon>
        <taxon>Triticeae</taxon>
        <taxon>Triticinae</taxon>
        <taxon>Triticum</taxon>
    </lineage>
</organism>
<feature type="region of interest" description="Disordered" evidence="2">
    <location>
        <begin position="580"/>
        <end position="804"/>
    </location>
</feature>
<evidence type="ECO:0008006" key="5">
    <source>
        <dbReference type="Google" id="ProtNLM"/>
    </source>
</evidence>
<dbReference type="InterPro" id="IPR005061">
    <property type="entry name" value="Ist1"/>
</dbReference>
<dbReference type="OMA" id="NVHPSMP"/>
<proteinExistence type="inferred from homology"/>
<dbReference type="PANTHER" id="PTHR12161:SF14">
    <property type="entry name" value="REGULATOR OF VPS4 ACTIVITY IN THE MVB PATHWAY PROTEIN"/>
    <property type="match status" value="1"/>
</dbReference>
<dbReference type="Pfam" id="PF03398">
    <property type="entry name" value="Ist1"/>
    <property type="match status" value="1"/>
</dbReference>
<dbReference type="Gene3D" id="1.20.1260.60">
    <property type="entry name" value="Vacuolar protein sorting-associated protein Ist1"/>
    <property type="match status" value="1"/>
</dbReference>
<feature type="compositionally biased region" description="Basic and acidic residues" evidence="2">
    <location>
        <begin position="699"/>
        <end position="732"/>
    </location>
</feature>
<evidence type="ECO:0000313" key="3">
    <source>
        <dbReference type="EMBL" id="VAI44080.1"/>
    </source>
</evidence>
<evidence type="ECO:0000256" key="2">
    <source>
        <dbReference type="SAM" id="MobiDB-lite"/>
    </source>
</evidence>
<keyword evidence="4" id="KW-1185">Reference proteome</keyword>
<feature type="compositionally biased region" description="Basic and acidic residues" evidence="2">
    <location>
        <begin position="61"/>
        <end position="72"/>
    </location>
</feature>
<feature type="compositionally biased region" description="Polar residues" evidence="2">
    <location>
        <begin position="786"/>
        <end position="795"/>
    </location>
</feature>
<evidence type="ECO:0000313" key="4">
    <source>
        <dbReference type="Proteomes" id="UP000324705"/>
    </source>
</evidence>
<dbReference type="GO" id="GO:0015031">
    <property type="term" value="P:protein transport"/>
    <property type="evidence" value="ECO:0007669"/>
    <property type="project" value="InterPro"/>
</dbReference>
<feature type="region of interest" description="Disordered" evidence="2">
    <location>
        <begin position="531"/>
        <end position="567"/>
    </location>
</feature>
<dbReference type="InterPro" id="IPR042277">
    <property type="entry name" value="IST1-like"/>
</dbReference>
<reference evidence="3 4" key="1">
    <citation type="submission" date="2017-09" db="EMBL/GenBank/DDBJ databases">
        <authorList>
            <consortium name="International Durum Wheat Genome Sequencing Consortium (IDWGSC)"/>
            <person name="Milanesi L."/>
        </authorList>
    </citation>
    <scope>NUCLEOTIDE SEQUENCE [LARGE SCALE GENOMIC DNA]</scope>
    <source>
        <strain evidence="4">cv. Svevo</strain>
    </source>
</reference>
<feature type="compositionally biased region" description="Basic and acidic residues" evidence="2">
    <location>
        <begin position="398"/>
        <end position="439"/>
    </location>
</feature>
<gene>
    <name evidence="3" type="ORF">TRITD_6Av1G044600</name>
</gene>
<comment type="similarity">
    <text evidence="1">Belongs to the IST1 family.</text>
</comment>
<evidence type="ECO:0000256" key="1">
    <source>
        <dbReference type="ARBA" id="ARBA00005536"/>
    </source>
</evidence>
<sequence length="817" mass="91913">MPAPRVLFDEMPTSTPTVDDPFYNQYMEGVIFQDGHGRAYDPDETQSQDGRAQYVPDEEADNRADYDHGDSWHEDDDIYVEGEDEDEANDVDISGAPLFIDELTQKAEAQKKRKSIRLGSRGGVGLKSSKRTHALVATHKQTAPLASLYFKIRGAHSRKHAIKCTRTRLDLVRKKKQAMVKFLRKDVADLLTNNLESHAFGRMEGLIVEMNQASCYDMIEQYCDYIGKQLNNLQKQSECPHEALGAVSTLIFAAARYPDLPELCELRHVFTEKYGASIEPFVSSEFVQKLQNKSFTKEEKLQVIEDVAEEFAIPFNTKTFERQISGVPLNKKELLKKGSFNGVEVEASGRNGHRVDKHAVLDRKSKSIPDGREWKQEFQIKPKDIHVVPDYIGQVGENSRKNYSDKPVEKKHLDSDVPPVDMKRRNGHQKEVNKDEKKGGQSWRELMNAEELDLNGSKKQEVAVAKSVQREMKKIVLPYTDLKETEKKDGAEKANAEGYHRTHMAAGTDHNWGHADLGLKTLGLEKQETESAGTLNGNGKAVNKVPPYSKPYRATSEKSAEEDNNGLYNRARHMGEFGQPVQDRQQMPEKLVNMRPPYVKPNSSMKPAHENPTDQAAHGYKLNGSEATGHRRDGLVDDDGAPPRPVSVRRKSSRPPTHGSLYDEAANDEKTEEDETDTAIDFGNLLPRAPRKHRSRSAHPREGGGHDDEERMMDKLLRHYSKKGMEREEEHKTRAKSRTPRPRADQPADGNNRDGAPSHPERTVSLPTESGSPVGRTKAPAPARSISLQQDTSRGNVHPKMPDFDELAARISALKRP</sequence>